<evidence type="ECO:0000313" key="1">
    <source>
        <dbReference type="EMBL" id="SVD19164.1"/>
    </source>
</evidence>
<gene>
    <name evidence="1" type="ORF">METZ01_LOCUS372018</name>
</gene>
<dbReference type="AlphaFoldDB" id="A0A382TAL0"/>
<proteinExistence type="predicted"/>
<name>A0A382TAL0_9ZZZZ</name>
<sequence>MIKYIFRRALSQWKLLSLLWLSVLIASTFIISAPSYLDWIKGMIYQDALSKVPSSTKNITITTGSQPLIKEAFLTNNQIVKDVSHVHLSDLVIGINSALKSTEYYWGFEDPDKSRTASLLSFTSFDSVDKFVLFPNNKNKLLSENNSTLYAYGPKSRLERLGLEIGDIINVDSVKGGPDNSASLLEAKNDLKDFIKKQIKGG</sequence>
<dbReference type="EMBL" id="UINC01135172">
    <property type="protein sequence ID" value="SVD19164.1"/>
    <property type="molecule type" value="Genomic_DNA"/>
</dbReference>
<protein>
    <submittedName>
        <fullName evidence="1">Uncharacterized protein</fullName>
    </submittedName>
</protein>
<reference evidence="1" key="1">
    <citation type="submission" date="2018-05" db="EMBL/GenBank/DDBJ databases">
        <authorList>
            <person name="Lanie J.A."/>
            <person name="Ng W.-L."/>
            <person name="Kazmierczak K.M."/>
            <person name="Andrzejewski T.M."/>
            <person name="Davidsen T.M."/>
            <person name="Wayne K.J."/>
            <person name="Tettelin H."/>
            <person name="Glass J.I."/>
            <person name="Rusch D."/>
            <person name="Podicherti R."/>
            <person name="Tsui H.-C.T."/>
            <person name="Winkler M.E."/>
        </authorList>
    </citation>
    <scope>NUCLEOTIDE SEQUENCE</scope>
</reference>
<organism evidence="1">
    <name type="scientific">marine metagenome</name>
    <dbReference type="NCBI Taxonomy" id="408172"/>
    <lineage>
        <taxon>unclassified sequences</taxon>
        <taxon>metagenomes</taxon>
        <taxon>ecological metagenomes</taxon>
    </lineage>
</organism>
<feature type="non-terminal residue" evidence="1">
    <location>
        <position position="202"/>
    </location>
</feature>
<accession>A0A382TAL0</accession>